<comment type="function">
    <text evidence="10">The phosphoenolpyruvate-dependent sugar phosphotransferase system (sugar PTS), a major carbohydrate active transport system, catalyzes the phosphorylation of incoming sugar substrates concomitantly with their translocation across the cell membrane. The enzyme II UlaABC PTS system is involved in ascorbate transport.</text>
</comment>
<comment type="subunit">
    <text evidence="2">Homodimer.</text>
</comment>
<dbReference type="PANTHER" id="PTHR33843:SF4">
    <property type="entry name" value="ASCORBATE-SPECIFIC PTS SYSTEM EIIC COMPONENT"/>
    <property type="match status" value="1"/>
</dbReference>
<keyword evidence="7" id="KW-0812">Transmembrane</keyword>
<accession>A0A6N2SC98</accession>
<keyword evidence="6" id="KW-0598">Phosphotransferase system</keyword>
<evidence type="ECO:0000256" key="13">
    <source>
        <dbReference type="ARBA" id="ARBA00042859"/>
    </source>
</evidence>
<evidence type="ECO:0000256" key="6">
    <source>
        <dbReference type="ARBA" id="ARBA00022683"/>
    </source>
</evidence>
<dbReference type="GO" id="GO:0005886">
    <property type="term" value="C:plasma membrane"/>
    <property type="evidence" value="ECO:0007669"/>
    <property type="project" value="UniProtKB-SubCell"/>
</dbReference>
<protein>
    <recommendedName>
        <fullName evidence="12">Ascorbate-specific PTS system EIIC component</fullName>
    </recommendedName>
    <alternativeName>
        <fullName evidence="13">Ascorbate-specific permease IIC component UlaA</fullName>
    </alternativeName>
</protein>
<dbReference type="AlphaFoldDB" id="A0A6N2SC98"/>
<evidence type="ECO:0000256" key="8">
    <source>
        <dbReference type="ARBA" id="ARBA00022989"/>
    </source>
</evidence>
<evidence type="ECO:0000256" key="11">
    <source>
        <dbReference type="ARBA" id="ARBA00038218"/>
    </source>
</evidence>
<comment type="similarity">
    <text evidence="11">Belongs to the UlaA family.</text>
</comment>
<keyword evidence="3" id="KW-0813">Transport</keyword>
<evidence type="ECO:0000256" key="4">
    <source>
        <dbReference type="ARBA" id="ARBA00022475"/>
    </source>
</evidence>
<evidence type="ECO:0000256" key="3">
    <source>
        <dbReference type="ARBA" id="ARBA00022448"/>
    </source>
</evidence>
<dbReference type="NCBIfam" id="NF006920">
    <property type="entry name" value="PRK09410.1-2"/>
    <property type="match status" value="1"/>
</dbReference>
<evidence type="ECO:0000256" key="10">
    <source>
        <dbReference type="ARBA" id="ARBA00037387"/>
    </source>
</evidence>
<evidence type="ECO:0000313" key="14">
    <source>
        <dbReference type="EMBL" id="VYS90584.1"/>
    </source>
</evidence>
<keyword evidence="9" id="KW-0472">Membrane</keyword>
<evidence type="ECO:0000256" key="2">
    <source>
        <dbReference type="ARBA" id="ARBA00011738"/>
    </source>
</evidence>
<name>A0A6N2SC98_9FIRM</name>
<keyword evidence="8" id="KW-1133">Transmembrane helix</keyword>
<keyword evidence="4" id="KW-1003">Cell membrane</keyword>
<gene>
    <name evidence="14" type="primary">ulaA_1</name>
    <name evidence="14" type="ORF">ACLFYP115_00879</name>
</gene>
<evidence type="ECO:0000256" key="1">
    <source>
        <dbReference type="ARBA" id="ARBA00004651"/>
    </source>
</evidence>
<evidence type="ECO:0000256" key="5">
    <source>
        <dbReference type="ARBA" id="ARBA00022597"/>
    </source>
</evidence>
<dbReference type="PANTHER" id="PTHR33843">
    <property type="entry name" value="ASCORBATE-SPECIFIC PTS SYSTEM EIIC COMPONENT"/>
    <property type="match status" value="1"/>
</dbReference>
<dbReference type="InterPro" id="IPR051562">
    <property type="entry name" value="Ascorbate-PTS_EIIC"/>
</dbReference>
<proteinExistence type="inferred from homology"/>
<dbReference type="GO" id="GO:0009401">
    <property type="term" value="P:phosphoenolpyruvate-dependent sugar phosphotransferase system"/>
    <property type="evidence" value="ECO:0007669"/>
    <property type="project" value="UniProtKB-KW"/>
</dbReference>
<comment type="subcellular location">
    <subcellularLocation>
        <location evidence="1">Cell membrane</location>
        <topology evidence="1">Multi-pass membrane protein</topology>
    </subcellularLocation>
</comment>
<organism evidence="14">
    <name type="scientific">Anaerostipes caccae</name>
    <dbReference type="NCBI Taxonomy" id="105841"/>
    <lineage>
        <taxon>Bacteria</taxon>
        <taxon>Bacillati</taxon>
        <taxon>Bacillota</taxon>
        <taxon>Clostridia</taxon>
        <taxon>Lachnospirales</taxon>
        <taxon>Lachnospiraceae</taxon>
        <taxon>Anaerostipes</taxon>
    </lineage>
</organism>
<keyword evidence="5" id="KW-0762">Sugar transport</keyword>
<evidence type="ECO:0000256" key="9">
    <source>
        <dbReference type="ARBA" id="ARBA00023136"/>
    </source>
</evidence>
<evidence type="ECO:0000256" key="12">
    <source>
        <dbReference type="ARBA" id="ARBA00039702"/>
    </source>
</evidence>
<dbReference type="InterPro" id="IPR004703">
    <property type="entry name" value="PTS_sugar-sp_permease"/>
</dbReference>
<reference evidence="14" key="1">
    <citation type="submission" date="2019-11" db="EMBL/GenBank/DDBJ databases">
        <authorList>
            <person name="Feng L."/>
        </authorList>
    </citation>
    <scope>NUCLEOTIDE SEQUENCE</scope>
    <source>
        <strain evidence="14">AcaccaeLFYP115</strain>
    </source>
</reference>
<sequence>MAVINFIVNDIFRQPPLFLGLIALAGLLLQRASFSDIMKGTVKTILGVIVLMKAVDIISASMAPLAAAFTKMFAIQGDLGKSAPGMNEFIVQYGSLIGLVMVLAFILNCLTARFTRFKSIFLTGHIFFWIAFISVAVGVEAQLKGTVLIVMATLATTVYIVATPWLIRPFVKQVTGDDTFTIGHSCVGLSILAAYIGKLFGNKEKSTEDIKVPESLDFLRETTITTGIVMFLIYTVVGIIIGPAGREAAFGAGNGAAASGIVFGLMQGLTFGAGLTVLLTGVRLMLGELIPAFRGIAQKLVPDAIPALDCPMIFPFAPNATLIGFVVSMIASIAAIVLMGASGIFSVAVIPLTVACFFDVGPAIVFANATGGRRGAVLASIVCGFLLIILEAGSIMILAHTVPDFVQAFGGNDFSILALLLRGITKIFGL</sequence>
<dbReference type="Pfam" id="PF03611">
    <property type="entry name" value="EIIC-GAT"/>
    <property type="match status" value="1"/>
</dbReference>
<dbReference type="RefSeq" id="WP_006565868.1">
    <property type="nucleotide sequence ID" value="NZ_CACRSQ010000003.1"/>
</dbReference>
<evidence type="ECO:0000256" key="7">
    <source>
        <dbReference type="ARBA" id="ARBA00022692"/>
    </source>
</evidence>
<dbReference type="EMBL" id="CACRSQ010000003">
    <property type="protein sequence ID" value="VYS90584.1"/>
    <property type="molecule type" value="Genomic_DNA"/>
</dbReference>